<dbReference type="OrthoDB" id="6612025at2759"/>
<dbReference type="InterPro" id="IPR036179">
    <property type="entry name" value="Ig-like_dom_sf"/>
</dbReference>
<dbReference type="HOGENOM" id="CLU_541091_0_0_1"/>
<dbReference type="Gene3D" id="2.60.40.10">
    <property type="entry name" value="Immunoglobulins"/>
    <property type="match status" value="1"/>
</dbReference>
<gene>
    <name evidence="3" type="ORF">IscW_ISCW017767</name>
</gene>
<dbReference type="EMBL" id="DS707393">
    <property type="protein sequence ID" value="EEC05631.1"/>
    <property type="molecule type" value="Genomic_DNA"/>
</dbReference>
<dbReference type="EMBL" id="ABJB010585002">
    <property type="status" value="NOT_ANNOTATED_CDS"/>
    <property type="molecule type" value="Genomic_DNA"/>
</dbReference>
<dbReference type="InterPro" id="IPR013783">
    <property type="entry name" value="Ig-like_fold"/>
</dbReference>
<name>B7PGA9_IXOSC</name>
<dbReference type="VEuPathDB" id="VectorBase:ISCI017767"/>
<feature type="region of interest" description="Disordered" evidence="1">
    <location>
        <begin position="192"/>
        <end position="274"/>
    </location>
</feature>
<dbReference type="GO" id="GO:0030424">
    <property type="term" value="C:axon"/>
    <property type="evidence" value="ECO:0000318"/>
    <property type="project" value="GO_Central"/>
</dbReference>
<keyword evidence="5" id="KW-1185">Reference proteome</keyword>
<evidence type="ECO:0000256" key="1">
    <source>
        <dbReference type="SAM" id="MobiDB-lite"/>
    </source>
</evidence>
<dbReference type="EMBL" id="ABJB010319255">
    <property type="status" value="NOT_ANNOTATED_CDS"/>
    <property type="molecule type" value="Genomic_DNA"/>
</dbReference>
<feature type="region of interest" description="Disordered" evidence="1">
    <location>
        <begin position="46"/>
        <end position="73"/>
    </location>
</feature>
<dbReference type="Proteomes" id="UP000001555">
    <property type="component" value="Unassembled WGS sequence"/>
</dbReference>
<feature type="compositionally biased region" description="Basic and acidic residues" evidence="1">
    <location>
        <begin position="452"/>
        <end position="461"/>
    </location>
</feature>
<feature type="compositionally biased region" description="Basic and acidic residues" evidence="1">
    <location>
        <begin position="46"/>
        <end position="56"/>
    </location>
</feature>
<organism>
    <name type="scientific">Ixodes scapularis</name>
    <name type="common">Black-legged tick</name>
    <name type="synonym">Deer tick</name>
    <dbReference type="NCBI Taxonomy" id="6945"/>
    <lineage>
        <taxon>Eukaryota</taxon>
        <taxon>Metazoa</taxon>
        <taxon>Ecdysozoa</taxon>
        <taxon>Arthropoda</taxon>
        <taxon>Chelicerata</taxon>
        <taxon>Arachnida</taxon>
        <taxon>Acari</taxon>
        <taxon>Parasitiformes</taxon>
        <taxon>Ixodida</taxon>
        <taxon>Ixodoidea</taxon>
        <taxon>Ixodidae</taxon>
        <taxon>Ixodinae</taxon>
        <taxon>Ixodes</taxon>
    </lineage>
</organism>
<dbReference type="PROSITE" id="PS50835">
    <property type="entry name" value="IG_LIKE"/>
    <property type="match status" value="1"/>
</dbReference>
<dbReference type="GO" id="GO:0098632">
    <property type="term" value="F:cell-cell adhesion mediator activity"/>
    <property type="evidence" value="ECO:0000318"/>
    <property type="project" value="GO_Central"/>
</dbReference>
<evidence type="ECO:0000313" key="5">
    <source>
        <dbReference type="Proteomes" id="UP000001555"/>
    </source>
</evidence>
<feature type="region of interest" description="Disordered" evidence="1">
    <location>
        <begin position="329"/>
        <end position="388"/>
    </location>
</feature>
<evidence type="ECO:0000259" key="2">
    <source>
        <dbReference type="PROSITE" id="PS50835"/>
    </source>
</evidence>
<accession>B7PGA9</accession>
<dbReference type="EMBL" id="ABJB010836306">
    <property type="status" value="NOT_ANNOTATED_CDS"/>
    <property type="molecule type" value="Genomic_DNA"/>
</dbReference>
<reference evidence="3 5" key="1">
    <citation type="submission" date="2008-03" db="EMBL/GenBank/DDBJ databases">
        <title>Annotation of Ixodes scapularis.</title>
        <authorList>
            <consortium name="Ixodes scapularis Genome Project Consortium"/>
            <person name="Caler E."/>
            <person name="Hannick L.I."/>
            <person name="Bidwell S."/>
            <person name="Joardar V."/>
            <person name="Thiagarajan M."/>
            <person name="Amedeo P."/>
            <person name="Galinsky K.J."/>
            <person name="Schobel S."/>
            <person name="Inman J."/>
            <person name="Hostetler J."/>
            <person name="Miller J."/>
            <person name="Hammond M."/>
            <person name="Megy K."/>
            <person name="Lawson D."/>
            <person name="Kodira C."/>
            <person name="Sutton G."/>
            <person name="Meyer J."/>
            <person name="Hill C.A."/>
            <person name="Birren B."/>
            <person name="Nene V."/>
            <person name="Collins F."/>
            <person name="Alarcon-Chaidez F."/>
            <person name="Wikel S."/>
            <person name="Strausberg R."/>
        </authorList>
    </citation>
    <scope>NUCLEOTIDE SEQUENCE [LARGE SCALE GENOMIC DNA]</scope>
    <source>
        <strain evidence="5">Wikel</strain>
        <strain evidence="3">Wikel colony</strain>
    </source>
</reference>
<dbReference type="GO" id="GO:0007411">
    <property type="term" value="P:axon guidance"/>
    <property type="evidence" value="ECO:0000318"/>
    <property type="project" value="GO_Central"/>
</dbReference>
<dbReference type="SUPFAM" id="SSF48726">
    <property type="entry name" value="Immunoglobulin"/>
    <property type="match status" value="1"/>
</dbReference>
<protein>
    <submittedName>
        <fullName evidence="3 4">Neurofilament medium polypeptide, putative</fullName>
    </submittedName>
</protein>
<dbReference type="GO" id="GO:0005886">
    <property type="term" value="C:plasma membrane"/>
    <property type="evidence" value="ECO:0000318"/>
    <property type="project" value="GO_Central"/>
</dbReference>
<dbReference type="PaxDb" id="6945-B7PGA9"/>
<feature type="compositionally biased region" description="Basic residues" evidence="1">
    <location>
        <begin position="346"/>
        <end position="355"/>
    </location>
</feature>
<feature type="region of interest" description="Disordered" evidence="1">
    <location>
        <begin position="452"/>
        <end position="479"/>
    </location>
</feature>
<dbReference type="VEuPathDB" id="VectorBase:ISCW017767"/>
<evidence type="ECO:0000313" key="3">
    <source>
        <dbReference type="EMBL" id="EEC05631.1"/>
    </source>
</evidence>
<feature type="compositionally biased region" description="Basic and acidic residues" evidence="1">
    <location>
        <begin position="374"/>
        <end position="388"/>
    </location>
</feature>
<reference evidence="4" key="2">
    <citation type="submission" date="2020-05" db="UniProtKB">
        <authorList>
            <consortium name="EnsemblMetazoa"/>
        </authorList>
    </citation>
    <scope>IDENTIFICATION</scope>
    <source>
        <strain evidence="4">wikel</strain>
    </source>
</reference>
<evidence type="ECO:0000313" key="4">
    <source>
        <dbReference type="EnsemblMetazoa" id="ISCW017767-PA"/>
    </source>
</evidence>
<feature type="compositionally biased region" description="Basic and acidic residues" evidence="1">
    <location>
        <begin position="195"/>
        <end position="223"/>
    </location>
</feature>
<dbReference type="EMBL" id="ABJB010524147">
    <property type="status" value="NOT_ANNOTATED_CDS"/>
    <property type="molecule type" value="Genomic_DNA"/>
</dbReference>
<feature type="domain" description="Ig-like" evidence="2">
    <location>
        <begin position="3"/>
        <end position="40"/>
    </location>
</feature>
<proteinExistence type="predicted"/>
<sequence>MKPRFELPLVGEVRQRLGMPVTLECVARGRPQPEVKWYHEDILIRPEDSEPLEAKAPKQPFPTEPTEGTSTEDTVFLLPSRPDKYRVKTPDKMSGTEDDFVVVEPIGPSQFEEDLTHLEATQFLTKKEEVHLQKEYTVHEVTEQEVTEISVKKKEKPFSVIEKQKRPKEDMPEEEQLPEFIGKVLKPVPRYARPVQEEKTEDELTLKIPKKQEPEEDTEHFPAEEGVPEFPKRPKKKAKPTEEESPSEEITESVVDLESRARPKEPLEEKPKKVTIDDVTIWKQKEEPREITTEAAEIPDIVDVKTRKTTEITTDTRERPKEITELEYETEELREETGTVELKQMPKPKKPKKKTKLTDEESLLEEFTEQDVDLESRARPKKPLKEKPKEVVIADVAIRKDKEKPREITTESTEVPDVVEVKTKKTTEITTDARERKKEITELEYETQELREETETLELKRIPRPKKPRKTTTEKESPVEEVAEQVKYLESLMRGPMKYLFKIH</sequence>
<feature type="compositionally biased region" description="Basic and acidic residues" evidence="1">
    <location>
        <begin position="257"/>
        <end position="274"/>
    </location>
</feature>
<dbReference type="InParanoid" id="B7PGA9"/>
<dbReference type="AlphaFoldDB" id="B7PGA9"/>
<dbReference type="InterPro" id="IPR007110">
    <property type="entry name" value="Ig-like_dom"/>
</dbReference>
<dbReference type="VEuPathDB" id="VectorBase:ISCP_018164"/>
<dbReference type="EnsemblMetazoa" id="ISCW017767-RA">
    <property type="protein sequence ID" value="ISCW017767-PA"/>
    <property type="gene ID" value="ISCW017767"/>
</dbReference>
<dbReference type="CDD" id="cd00096">
    <property type="entry name" value="Ig"/>
    <property type="match status" value="1"/>
</dbReference>
<feature type="compositionally biased region" description="Acidic residues" evidence="1">
    <location>
        <begin position="360"/>
        <end position="373"/>
    </location>
</feature>
<dbReference type="GO" id="GO:0070593">
    <property type="term" value="P:dendrite self-avoidance"/>
    <property type="evidence" value="ECO:0000318"/>
    <property type="project" value="GO_Central"/>
</dbReference>
<dbReference type="GO" id="GO:0007156">
    <property type="term" value="P:homophilic cell adhesion via plasma membrane adhesion molecules"/>
    <property type="evidence" value="ECO:0000318"/>
    <property type="project" value="GO_Central"/>
</dbReference>